<accession>A0A2A7V0L6</accession>
<keyword evidence="1 2" id="KW-0238">DNA-binding</keyword>
<feature type="DNA-binding region" description="H-T-H motif" evidence="2">
    <location>
        <begin position="27"/>
        <end position="46"/>
    </location>
</feature>
<feature type="domain" description="HTH tetR-type" evidence="3">
    <location>
        <begin position="4"/>
        <end position="64"/>
    </location>
</feature>
<dbReference type="STRING" id="1219032.GCA_001515545_00725"/>
<dbReference type="InterPro" id="IPR009057">
    <property type="entry name" value="Homeodomain-like_sf"/>
</dbReference>
<gene>
    <name evidence="4" type="ORF">CRM82_16825</name>
</gene>
<dbReference type="Pfam" id="PF00440">
    <property type="entry name" value="TetR_N"/>
    <property type="match status" value="1"/>
</dbReference>
<dbReference type="OrthoDB" id="8770705at2"/>
<comment type="caution">
    <text evidence="4">The sequence shown here is derived from an EMBL/GenBank/DDBJ whole genome shotgun (WGS) entry which is preliminary data.</text>
</comment>
<dbReference type="GO" id="GO:0000976">
    <property type="term" value="F:transcription cis-regulatory region binding"/>
    <property type="evidence" value="ECO:0007669"/>
    <property type="project" value="TreeGrafter"/>
</dbReference>
<dbReference type="InterPro" id="IPR001647">
    <property type="entry name" value="HTH_TetR"/>
</dbReference>
<reference evidence="5" key="1">
    <citation type="submission" date="2017-09" db="EMBL/GenBank/DDBJ databases">
        <title>FDA dAtabase for Regulatory Grade micrObial Sequences (FDA-ARGOS): Supporting development and validation of Infectious Disease Dx tests.</title>
        <authorList>
            <person name="Minogue T."/>
            <person name="Wolcott M."/>
            <person name="Wasieloski L."/>
            <person name="Aguilar W."/>
            <person name="Moore D."/>
            <person name="Tallon L."/>
            <person name="Sadzewicz L."/>
            <person name="Ott S."/>
            <person name="Zhao X."/>
            <person name="Nagaraj S."/>
            <person name="Vavikolanu K."/>
            <person name="Aluvathingal J."/>
            <person name="Nadendla S."/>
            <person name="Sichtig H."/>
        </authorList>
    </citation>
    <scope>NUCLEOTIDE SEQUENCE [LARGE SCALE GENOMIC DNA]</scope>
    <source>
        <strain evidence="5">FDAARGOS_394</strain>
    </source>
</reference>
<dbReference type="PANTHER" id="PTHR30055">
    <property type="entry name" value="HTH-TYPE TRANSCRIPTIONAL REGULATOR RUTR"/>
    <property type="match status" value="1"/>
</dbReference>
<dbReference type="InterPro" id="IPR041583">
    <property type="entry name" value="TetR_C_31"/>
</dbReference>
<name>A0A2A7V0L6_COMTR</name>
<sequence>MPATDTRQQAIDAAYHVIAEWGVQGATYRRIAAQAQLSPGTLTYHFPTIDDLLLAAFRQFTDHISDGFHTRMRAAHNATEACEAVVDLICGEVWPTTAHLLLSFELYAMAARSADYRAVMHRWMAQSQSALRLQFHAETARLLDACIEGMTIHNVLGAQPLPRTLIQAHITAMALPGYCGGQTAGAEDGAGSGVADPGSGSPQR</sequence>
<dbReference type="Gene3D" id="1.10.357.10">
    <property type="entry name" value="Tetracycline Repressor, domain 2"/>
    <property type="match status" value="1"/>
</dbReference>
<dbReference type="SUPFAM" id="SSF46689">
    <property type="entry name" value="Homeodomain-like"/>
    <property type="match status" value="1"/>
</dbReference>
<protein>
    <submittedName>
        <fullName evidence="4">TetR family transcriptional regulator</fullName>
    </submittedName>
</protein>
<dbReference type="GO" id="GO:0003700">
    <property type="term" value="F:DNA-binding transcription factor activity"/>
    <property type="evidence" value="ECO:0007669"/>
    <property type="project" value="TreeGrafter"/>
</dbReference>
<dbReference type="AlphaFoldDB" id="A0A2A7V0L6"/>
<dbReference type="PROSITE" id="PS50977">
    <property type="entry name" value="HTH_TETR_2"/>
    <property type="match status" value="1"/>
</dbReference>
<proteinExistence type="predicted"/>
<dbReference type="Pfam" id="PF17940">
    <property type="entry name" value="TetR_C_31"/>
    <property type="match status" value="1"/>
</dbReference>
<dbReference type="Proteomes" id="UP000220246">
    <property type="component" value="Unassembled WGS sequence"/>
</dbReference>
<evidence type="ECO:0000256" key="2">
    <source>
        <dbReference type="PROSITE-ProRule" id="PRU00335"/>
    </source>
</evidence>
<dbReference type="RefSeq" id="WP_083520265.1">
    <property type="nucleotide sequence ID" value="NZ_PDEA01000001.1"/>
</dbReference>
<evidence type="ECO:0000313" key="5">
    <source>
        <dbReference type="Proteomes" id="UP000220246"/>
    </source>
</evidence>
<dbReference type="InterPro" id="IPR050109">
    <property type="entry name" value="HTH-type_TetR-like_transc_reg"/>
</dbReference>
<keyword evidence="5" id="KW-1185">Reference proteome</keyword>
<dbReference type="EMBL" id="PDEA01000001">
    <property type="protein sequence ID" value="PEH91145.1"/>
    <property type="molecule type" value="Genomic_DNA"/>
</dbReference>
<dbReference type="GeneID" id="80802284"/>
<evidence type="ECO:0000259" key="3">
    <source>
        <dbReference type="PROSITE" id="PS50977"/>
    </source>
</evidence>
<evidence type="ECO:0000256" key="1">
    <source>
        <dbReference type="ARBA" id="ARBA00023125"/>
    </source>
</evidence>
<organism evidence="4 5">
    <name type="scientific">Comamonas terrigena</name>
    <dbReference type="NCBI Taxonomy" id="32013"/>
    <lineage>
        <taxon>Bacteria</taxon>
        <taxon>Pseudomonadati</taxon>
        <taxon>Pseudomonadota</taxon>
        <taxon>Betaproteobacteria</taxon>
        <taxon>Burkholderiales</taxon>
        <taxon>Comamonadaceae</taxon>
        <taxon>Comamonas</taxon>
    </lineage>
</organism>
<evidence type="ECO:0000313" key="4">
    <source>
        <dbReference type="EMBL" id="PEH91145.1"/>
    </source>
</evidence>
<dbReference type="PANTHER" id="PTHR30055:SF226">
    <property type="entry name" value="HTH-TYPE TRANSCRIPTIONAL REGULATOR PKSA"/>
    <property type="match status" value="1"/>
</dbReference>